<dbReference type="InterPro" id="IPR000620">
    <property type="entry name" value="EamA_dom"/>
</dbReference>
<dbReference type="Pfam" id="PF00892">
    <property type="entry name" value="EamA"/>
    <property type="match status" value="2"/>
</dbReference>
<feature type="transmembrane region" description="Helical" evidence="1">
    <location>
        <begin position="267"/>
        <end position="287"/>
    </location>
</feature>
<evidence type="ECO:0000256" key="1">
    <source>
        <dbReference type="SAM" id="Phobius"/>
    </source>
</evidence>
<evidence type="ECO:0000259" key="2">
    <source>
        <dbReference type="Pfam" id="PF00892"/>
    </source>
</evidence>
<gene>
    <name evidence="3" type="ORF">U0C82_08990</name>
</gene>
<keyword evidence="4" id="KW-1185">Reference proteome</keyword>
<dbReference type="EMBL" id="JAXLPB010000002">
    <property type="protein sequence ID" value="MDY8109277.1"/>
    <property type="molecule type" value="Genomic_DNA"/>
</dbReference>
<feature type="domain" description="EamA" evidence="2">
    <location>
        <begin position="150"/>
        <end position="282"/>
    </location>
</feature>
<reference evidence="3 4" key="1">
    <citation type="submission" date="2023-12" db="EMBL/GenBank/DDBJ databases">
        <title>Description of Novel Strain Fulvimarina sp. 2208YS6-2-32 isolated from Uroteuthis (Photololigo) edulis.</title>
        <authorList>
            <person name="Park J.-S."/>
        </authorList>
    </citation>
    <scope>NUCLEOTIDE SEQUENCE [LARGE SCALE GENOMIC DNA]</scope>
    <source>
        <strain evidence="3 4">2208YS6-2-32</strain>
    </source>
</reference>
<keyword evidence="1" id="KW-0472">Membrane</keyword>
<feature type="transmembrane region" description="Helical" evidence="1">
    <location>
        <begin position="62"/>
        <end position="81"/>
    </location>
</feature>
<feature type="transmembrane region" description="Helical" evidence="1">
    <location>
        <begin position="118"/>
        <end position="137"/>
    </location>
</feature>
<evidence type="ECO:0000313" key="3">
    <source>
        <dbReference type="EMBL" id="MDY8109277.1"/>
    </source>
</evidence>
<feature type="domain" description="EamA" evidence="2">
    <location>
        <begin position="15"/>
        <end position="134"/>
    </location>
</feature>
<feature type="transmembrane region" description="Helical" evidence="1">
    <location>
        <begin position="149"/>
        <end position="169"/>
    </location>
</feature>
<name>A0ABU5I1M2_9HYPH</name>
<protein>
    <submittedName>
        <fullName evidence="3">DMT family transporter</fullName>
    </submittedName>
</protein>
<feature type="transmembrane region" description="Helical" evidence="1">
    <location>
        <begin position="7"/>
        <end position="26"/>
    </location>
</feature>
<dbReference type="PANTHER" id="PTHR22911:SF102">
    <property type="entry name" value="MEMBRANE PROTEIN"/>
    <property type="match status" value="1"/>
</dbReference>
<feature type="transmembrane region" description="Helical" evidence="1">
    <location>
        <begin position="87"/>
        <end position="111"/>
    </location>
</feature>
<keyword evidence="1" id="KW-0812">Transmembrane</keyword>
<comment type="caution">
    <text evidence="3">The sequence shown here is derived from an EMBL/GenBank/DDBJ whole genome shotgun (WGS) entry which is preliminary data.</text>
</comment>
<dbReference type="SUPFAM" id="SSF103481">
    <property type="entry name" value="Multidrug resistance efflux transporter EmrE"/>
    <property type="match status" value="2"/>
</dbReference>
<feature type="transmembrane region" description="Helical" evidence="1">
    <location>
        <begin position="178"/>
        <end position="196"/>
    </location>
</feature>
<keyword evidence="1" id="KW-1133">Transmembrane helix</keyword>
<feature type="transmembrane region" description="Helical" evidence="1">
    <location>
        <begin position="240"/>
        <end position="261"/>
    </location>
</feature>
<feature type="transmembrane region" description="Helical" evidence="1">
    <location>
        <begin position="32"/>
        <end position="50"/>
    </location>
</feature>
<dbReference type="RefSeq" id="WP_322186725.1">
    <property type="nucleotide sequence ID" value="NZ_JAXLPB010000002.1"/>
</dbReference>
<organism evidence="3 4">
    <name type="scientific">Fulvimarina uroteuthidis</name>
    <dbReference type="NCBI Taxonomy" id="3098149"/>
    <lineage>
        <taxon>Bacteria</taxon>
        <taxon>Pseudomonadati</taxon>
        <taxon>Pseudomonadota</taxon>
        <taxon>Alphaproteobacteria</taxon>
        <taxon>Hyphomicrobiales</taxon>
        <taxon>Aurantimonadaceae</taxon>
        <taxon>Fulvimarina</taxon>
    </lineage>
</organism>
<accession>A0ABU5I1M2</accession>
<dbReference type="InterPro" id="IPR037185">
    <property type="entry name" value="EmrE-like"/>
</dbReference>
<dbReference type="PANTHER" id="PTHR22911">
    <property type="entry name" value="ACYL-MALONYL CONDENSING ENZYME-RELATED"/>
    <property type="match status" value="1"/>
</dbReference>
<dbReference type="Proteomes" id="UP001294412">
    <property type="component" value="Unassembled WGS sequence"/>
</dbReference>
<evidence type="ECO:0000313" key="4">
    <source>
        <dbReference type="Proteomes" id="UP001294412"/>
    </source>
</evidence>
<sequence length="297" mass="31981">MNRGTWEMIAAMAICGTIGLTVLLSGQSQIDAIFYRCLFGAAVLTGVVVWKGYLRSHLTGSVMLFAALGGMALLANWYFLFSSYRNTSVGIATTVYNTQPLMMIAFGVFLFKEKVTGSVLCWAGVSLVGLLFISKALAGGDFELTSSYILGIIEALLAAFLYAIAAIIARKLKSTPPALIAFVQLIIGTMVLFPFADLAVITSPRFDSATIAMVLLGVVHTGLMYVLLYGAIQKIEAWRVASISFLYPAIAIVLDAAFLHVQLGASQWAGILLVLTGAAGINLRWTFTVPTIHYRRS</sequence>
<proteinExistence type="predicted"/>
<feature type="transmembrane region" description="Helical" evidence="1">
    <location>
        <begin position="208"/>
        <end position="228"/>
    </location>
</feature>